<evidence type="ECO:0000256" key="3">
    <source>
        <dbReference type="ARBA" id="ARBA00022630"/>
    </source>
</evidence>
<organism evidence="7 9">
    <name type="scientific">Halopseudomonas pelagia</name>
    <dbReference type="NCBI Taxonomy" id="553151"/>
    <lineage>
        <taxon>Bacteria</taxon>
        <taxon>Pseudomonadati</taxon>
        <taxon>Pseudomonadota</taxon>
        <taxon>Gammaproteobacteria</taxon>
        <taxon>Pseudomonadales</taxon>
        <taxon>Pseudomonadaceae</taxon>
        <taxon>Halopseudomonas</taxon>
    </lineage>
</organism>
<protein>
    <submittedName>
        <fullName evidence="7">2-keto-gluconate dehydrogenase</fullName>
    </submittedName>
    <submittedName>
        <fullName evidence="8">GMC family oxidoreductase</fullName>
    </submittedName>
</protein>
<keyword evidence="4" id="KW-0274">FAD</keyword>
<proteinExistence type="inferred from homology"/>
<evidence type="ECO:0000313" key="7">
    <source>
        <dbReference type="EMBL" id="PCD01032.1"/>
    </source>
</evidence>
<dbReference type="InterPro" id="IPR007867">
    <property type="entry name" value="GMC_OxRtase_C"/>
</dbReference>
<evidence type="ECO:0000256" key="4">
    <source>
        <dbReference type="ARBA" id="ARBA00022827"/>
    </source>
</evidence>
<sequence length="485" mass="53670">MKFNRVMAGSLRDSQYELIVIGSGFGSCFFLEEALKHVSGRVLIIEWGDFHPWAWQIEHKASSLVAPETTFASLGASKKPWNTTIAMGGGLNCWFSQTPRFHPNDFKTQSLYGVGFDWPLSYEELEPYYCKAESIMCISGDPDMARVLPRSQPFPQPPHKGSSIDVLMKAAMPDQHFIMPTGRARVANGQRSVCCANATCNLCPVNAKFTAQNGFAELFSHPKVDVCLNAEVKTFEYQGSTITGLTLMSEGKEYRVGGDQFVLGANAIQSPAILLRSDINDGDTGMGLHEQLGANVEVFLDGLGNFDGSTITTGLNYALYDGDFRRERSGCLVYFENRWPHGLRMDKDRWNQILPMMLTAEDLPDRKNRISIDPENGQAIVDYQGESEYGKIGLQHGLDQLEKLLSPLPVESIQFRGWRLTESHVQGTLRMGHGEDGSVIDANMLHHRMRNLVIVGTATYPSCSPANPSLTAAALSIRAADRLYG</sequence>
<evidence type="ECO:0000256" key="2">
    <source>
        <dbReference type="ARBA" id="ARBA00010790"/>
    </source>
</evidence>
<dbReference type="Gene3D" id="3.50.50.60">
    <property type="entry name" value="FAD/NAD(P)-binding domain"/>
    <property type="match status" value="2"/>
</dbReference>
<reference evidence="8 10" key="2">
    <citation type="submission" date="2018-10" db="EMBL/GenBank/DDBJ databases">
        <title>Complete genome sequence of Pseudomonas pelagia strain Kongs-67.</title>
        <authorList>
            <person name="Sinha R.K."/>
            <person name="Krishnan K."/>
        </authorList>
    </citation>
    <scope>NUCLEOTIDE SEQUENCE [LARGE SCALE GENOMIC DNA]</scope>
    <source>
        <strain evidence="8 10">Kongs-67</strain>
    </source>
</reference>
<dbReference type="Proteomes" id="UP000344571">
    <property type="component" value="Chromosome"/>
</dbReference>
<evidence type="ECO:0000313" key="9">
    <source>
        <dbReference type="Proteomes" id="UP000243750"/>
    </source>
</evidence>
<evidence type="ECO:0000313" key="8">
    <source>
        <dbReference type="EMBL" id="QFY57181.1"/>
    </source>
</evidence>
<evidence type="ECO:0000256" key="5">
    <source>
        <dbReference type="ARBA" id="ARBA00023002"/>
    </source>
</evidence>
<evidence type="ECO:0000313" key="10">
    <source>
        <dbReference type="Proteomes" id="UP000344571"/>
    </source>
</evidence>
<dbReference type="InterPro" id="IPR036188">
    <property type="entry name" value="FAD/NAD-bd_sf"/>
</dbReference>
<dbReference type="RefSeq" id="WP_096345056.1">
    <property type="nucleotide sequence ID" value="NZ_CP033116.1"/>
</dbReference>
<feature type="domain" description="Glucose-methanol-choline oxidoreductase C-terminal" evidence="6">
    <location>
        <begin position="421"/>
        <end position="475"/>
    </location>
</feature>
<keyword evidence="10" id="KW-1185">Reference proteome</keyword>
<dbReference type="PROSITE" id="PS51257">
    <property type="entry name" value="PROKAR_LIPOPROTEIN"/>
    <property type="match status" value="1"/>
</dbReference>
<dbReference type="SUPFAM" id="SSF51905">
    <property type="entry name" value="FAD/NAD(P)-binding domain"/>
    <property type="match status" value="1"/>
</dbReference>
<dbReference type="Proteomes" id="UP000243750">
    <property type="component" value="Unassembled WGS sequence"/>
</dbReference>
<dbReference type="InterPro" id="IPR051473">
    <property type="entry name" value="P2Ox-like"/>
</dbReference>
<dbReference type="EMBL" id="CP033116">
    <property type="protein sequence ID" value="QFY57181.1"/>
    <property type="molecule type" value="Genomic_DNA"/>
</dbReference>
<name>A0AA91U645_9GAMM</name>
<dbReference type="GO" id="GO:0016614">
    <property type="term" value="F:oxidoreductase activity, acting on CH-OH group of donors"/>
    <property type="evidence" value="ECO:0007669"/>
    <property type="project" value="InterPro"/>
</dbReference>
<dbReference type="Pfam" id="PF05199">
    <property type="entry name" value="GMC_oxred_C"/>
    <property type="match status" value="1"/>
</dbReference>
<accession>A0AA91U645</accession>
<keyword evidence="3" id="KW-0285">Flavoprotein</keyword>
<comment type="cofactor">
    <cofactor evidence="1">
        <name>FAD</name>
        <dbReference type="ChEBI" id="CHEBI:57692"/>
    </cofactor>
</comment>
<reference evidence="7 9" key="1">
    <citation type="submission" date="2017-09" db="EMBL/GenBank/DDBJ databases">
        <title>Bacterial and phytoplankton interrelationship in Kongsfjorden, an Arctic fjord.</title>
        <authorList>
            <person name="Sinha R."/>
            <person name="Krishnan K."/>
        </authorList>
    </citation>
    <scope>NUCLEOTIDE SEQUENCE [LARGE SCALE GENOMIC DNA]</scope>
    <source>
        <strain evidence="7 9">58</strain>
    </source>
</reference>
<evidence type="ECO:0000256" key="1">
    <source>
        <dbReference type="ARBA" id="ARBA00001974"/>
    </source>
</evidence>
<dbReference type="PANTHER" id="PTHR42784">
    <property type="entry name" value="PYRANOSE 2-OXIDASE"/>
    <property type="match status" value="1"/>
</dbReference>
<comment type="similarity">
    <text evidence="2">Belongs to the GMC oxidoreductase family.</text>
</comment>
<gene>
    <name evidence="7" type="ORF">CO192_02605</name>
    <name evidence="8" type="ORF">EAO82_12910</name>
</gene>
<dbReference type="AlphaFoldDB" id="A0AA91U645"/>
<dbReference type="EMBL" id="NWMT01000048">
    <property type="protein sequence ID" value="PCD01032.1"/>
    <property type="molecule type" value="Genomic_DNA"/>
</dbReference>
<evidence type="ECO:0000259" key="6">
    <source>
        <dbReference type="Pfam" id="PF05199"/>
    </source>
</evidence>
<dbReference type="PANTHER" id="PTHR42784:SF1">
    <property type="entry name" value="PYRANOSE 2-OXIDASE"/>
    <property type="match status" value="1"/>
</dbReference>
<keyword evidence="5" id="KW-0560">Oxidoreductase</keyword>